<proteinExistence type="predicted"/>
<reference evidence="2 3" key="1">
    <citation type="submission" date="2023-09" db="EMBL/GenBank/DDBJ databases">
        <authorList>
            <person name="Rey-Velasco X."/>
        </authorList>
    </citation>
    <scope>NUCLEOTIDE SEQUENCE [LARGE SCALE GENOMIC DNA]</scope>
    <source>
        <strain evidence="2 3">F394</strain>
    </source>
</reference>
<accession>A0ABU3BSI7</accession>
<dbReference type="SUPFAM" id="SSF50939">
    <property type="entry name" value="Sialidases"/>
    <property type="match status" value="1"/>
</dbReference>
<gene>
    <name evidence="2" type="ORF">RM540_10605</name>
</gene>
<dbReference type="EMBL" id="JAVRHT010000023">
    <property type="protein sequence ID" value="MDT0632195.1"/>
    <property type="molecule type" value="Genomic_DNA"/>
</dbReference>
<dbReference type="InterPro" id="IPR036278">
    <property type="entry name" value="Sialidase_sf"/>
</dbReference>
<dbReference type="Proteomes" id="UP001267426">
    <property type="component" value="Unassembled WGS sequence"/>
</dbReference>
<dbReference type="RefSeq" id="WP_311663876.1">
    <property type="nucleotide sequence ID" value="NZ_JAVRHT010000023.1"/>
</dbReference>
<feature type="signal peptide" evidence="1">
    <location>
        <begin position="1"/>
        <end position="25"/>
    </location>
</feature>
<evidence type="ECO:0008006" key="4">
    <source>
        <dbReference type="Google" id="ProtNLM"/>
    </source>
</evidence>
<name>A0ABU3BSI7_9BACT</name>
<dbReference type="Gene3D" id="2.120.10.10">
    <property type="match status" value="1"/>
</dbReference>
<evidence type="ECO:0000313" key="2">
    <source>
        <dbReference type="EMBL" id="MDT0632195.1"/>
    </source>
</evidence>
<keyword evidence="1" id="KW-0732">Signal</keyword>
<sequence>MPTPSLSARTAALVLAALLVGPACAPADAPEAEPAPPVVAGERAVPAGGGALAPRLSLDGDGAPLLSWTEARGDSAALRYARWTGDGWGGAETADAGRGRFVNWADTPGVVALPGGGLVAHSLVLHPERDSPYAYDVRVRQGRGGAWGEPVTPHDDGVAAEHGFVSVVAGEGGAGGLVWLDGRNQGGGHDHAAGAMTLRYAALGPDGAITDAAELDARTCDCCPTAAVATPSGLVVAYRDRSPEEVRDIAVVRLVDGAWTEPEIPHADGWTIHGCPVNGPALAARGDRVALAWYTEGGGGPRVQVALSDDGGATFGAPAQVDGGAPLGRVGVALLPDGAAAVTWLERTGGAAEVRVRRVEGGVTAPPQTVATVPAGRESGVPVVAALGPGVVVAWTDPDATPAVRTAVVEV</sequence>
<protein>
    <recommendedName>
        <fullName evidence="4">Exo-alpha-sialidase</fullName>
    </recommendedName>
</protein>
<keyword evidence="3" id="KW-1185">Reference proteome</keyword>
<feature type="chain" id="PRO_5046314962" description="Exo-alpha-sialidase" evidence="1">
    <location>
        <begin position="26"/>
        <end position="411"/>
    </location>
</feature>
<evidence type="ECO:0000256" key="1">
    <source>
        <dbReference type="SAM" id="SignalP"/>
    </source>
</evidence>
<evidence type="ECO:0000313" key="3">
    <source>
        <dbReference type="Proteomes" id="UP001267426"/>
    </source>
</evidence>
<organism evidence="2 3">
    <name type="scientific">Rubrivirga litoralis</name>
    <dbReference type="NCBI Taxonomy" id="3075598"/>
    <lineage>
        <taxon>Bacteria</taxon>
        <taxon>Pseudomonadati</taxon>
        <taxon>Rhodothermota</taxon>
        <taxon>Rhodothermia</taxon>
        <taxon>Rhodothermales</taxon>
        <taxon>Rubricoccaceae</taxon>
        <taxon>Rubrivirga</taxon>
    </lineage>
</organism>
<comment type="caution">
    <text evidence="2">The sequence shown here is derived from an EMBL/GenBank/DDBJ whole genome shotgun (WGS) entry which is preliminary data.</text>
</comment>